<proteinExistence type="inferred from homology"/>
<dbReference type="PANTHER" id="PTHR43229:SF2">
    <property type="entry name" value="NODULATION PROTEIN J"/>
    <property type="match status" value="1"/>
</dbReference>
<evidence type="ECO:0000256" key="4">
    <source>
        <dbReference type="ARBA" id="ARBA00023136"/>
    </source>
</evidence>
<feature type="transmembrane region" description="Helical" evidence="6">
    <location>
        <begin position="252"/>
        <end position="271"/>
    </location>
</feature>
<dbReference type="PROSITE" id="PS51012">
    <property type="entry name" value="ABC_TM2"/>
    <property type="match status" value="1"/>
</dbReference>
<evidence type="ECO:0000256" key="2">
    <source>
        <dbReference type="ARBA" id="ARBA00022692"/>
    </source>
</evidence>
<dbReference type="GO" id="GO:0046677">
    <property type="term" value="P:response to antibiotic"/>
    <property type="evidence" value="ECO:0007669"/>
    <property type="project" value="UniProtKB-KW"/>
</dbReference>
<keyword evidence="3 6" id="KW-1133">Transmembrane helix</keyword>
<evidence type="ECO:0000313" key="9">
    <source>
        <dbReference type="Proteomes" id="UP000199013"/>
    </source>
</evidence>
<keyword evidence="9" id="KW-1185">Reference proteome</keyword>
<keyword evidence="6" id="KW-0813">Transport</keyword>
<evidence type="ECO:0000256" key="3">
    <source>
        <dbReference type="ARBA" id="ARBA00022989"/>
    </source>
</evidence>
<evidence type="ECO:0000313" key="8">
    <source>
        <dbReference type="EMBL" id="SBW23061.1"/>
    </source>
</evidence>
<feature type="transmembrane region" description="Helical" evidence="6">
    <location>
        <begin position="196"/>
        <end position="213"/>
    </location>
</feature>
<organism evidence="8 9">
    <name type="scientific">Candidatus Protofrankia californiensis</name>
    <dbReference type="NCBI Taxonomy" id="1839754"/>
    <lineage>
        <taxon>Bacteria</taxon>
        <taxon>Bacillati</taxon>
        <taxon>Actinomycetota</taxon>
        <taxon>Actinomycetes</taxon>
        <taxon>Frankiales</taxon>
        <taxon>Frankiaceae</taxon>
        <taxon>Protofrankia</taxon>
    </lineage>
</organism>
<dbReference type="InterPro" id="IPR013525">
    <property type="entry name" value="ABC2_TM"/>
</dbReference>
<feature type="domain" description="ABC transmembrane type-2" evidence="7">
    <location>
        <begin position="45"/>
        <end position="274"/>
    </location>
</feature>
<feature type="transmembrane region" description="Helical" evidence="6">
    <location>
        <begin position="132"/>
        <end position="153"/>
    </location>
</feature>
<dbReference type="InterPro" id="IPR051784">
    <property type="entry name" value="Nod_factor_ABC_transporter"/>
</dbReference>
<dbReference type="GO" id="GO:0043190">
    <property type="term" value="C:ATP-binding cassette (ABC) transporter complex"/>
    <property type="evidence" value="ECO:0007669"/>
    <property type="project" value="InterPro"/>
</dbReference>
<reference evidence="9" key="1">
    <citation type="submission" date="2016-02" db="EMBL/GenBank/DDBJ databases">
        <authorList>
            <person name="Wibberg D."/>
        </authorList>
    </citation>
    <scope>NUCLEOTIDE SEQUENCE [LARGE SCALE GENOMIC DNA]</scope>
</reference>
<comment type="subcellular location">
    <subcellularLocation>
        <location evidence="6">Cell membrane</location>
        <topology evidence="6">Multi-pass membrane protein</topology>
    </subcellularLocation>
    <subcellularLocation>
        <location evidence="1">Membrane</location>
        <topology evidence="1">Multi-pass membrane protein</topology>
    </subcellularLocation>
</comment>
<dbReference type="InterPro" id="IPR047817">
    <property type="entry name" value="ABC2_TM_bact-type"/>
</dbReference>
<accession>A0A1C3NZU3</accession>
<evidence type="ECO:0000256" key="5">
    <source>
        <dbReference type="ARBA" id="ARBA00023251"/>
    </source>
</evidence>
<protein>
    <recommendedName>
        <fullName evidence="6">Transport permease protein</fullName>
    </recommendedName>
</protein>
<keyword evidence="6" id="KW-1003">Cell membrane</keyword>
<feature type="transmembrane region" description="Helical" evidence="6">
    <location>
        <begin position="81"/>
        <end position="102"/>
    </location>
</feature>
<keyword evidence="4 6" id="KW-0472">Membrane</keyword>
<feature type="transmembrane region" description="Helical" evidence="6">
    <location>
        <begin position="159"/>
        <end position="184"/>
    </location>
</feature>
<dbReference type="EMBL" id="FLUV01001481">
    <property type="protein sequence ID" value="SBW23061.1"/>
    <property type="molecule type" value="Genomic_DNA"/>
</dbReference>
<dbReference type="GO" id="GO:0140359">
    <property type="term" value="F:ABC-type transporter activity"/>
    <property type="evidence" value="ECO:0007669"/>
    <property type="project" value="InterPro"/>
</dbReference>
<sequence length="277" mass="29822">MSTISGSAAAVAVRPLEGRSRVVWSLLDAWVICRRNLIQVRRVPELLVFSTIQPVMFVLLFVYVFGGAINVGPGVDYVDFLMPGIFIQTVIFGSMMTGVGLAEDRHRGLIDRFRSLPMSRGALLAGRTLSDLVRNAFVVVIMLLVGIAVGFRFGDTTVIAALVGFALVLLFAYAFSWVSAVIGLSVHNAEAAQSAGFIWVFPLTFASSAFVPVSSMPGWLQAFAEHQPITVTIDATRALFLGGPVASTLTQSLAWCVGLLAVFVPWCISAYRRSTGS</sequence>
<dbReference type="Pfam" id="PF01061">
    <property type="entry name" value="ABC2_membrane"/>
    <property type="match status" value="1"/>
</dbReference>
<dbReference type="PIRSF" id="PIRSF006648">
    <property type="entry name" value="DrrB"/>
    <property type="match status" value="1"/>
</dbReference>
<feature type="transmembrane region" description="Helical" evidence="6">
    <location>
        <begin position="46"/>
        <end position="69"/>
    </location>
</feature>
<dbReference type="InterPro" id="IPR000412">
    <property type="entry name" value="ABC_2_transport"/>
</dbReference>
<keyword evidence="5" id="KW-0046">Antibiotic resistance</keyword>
<name>A0A1C3NZU3_9ACTN</name>
<dbReference type="PANTHER" id="PTHR43229">
    <property type="entry name" value="NODULATION PROTEIN J"/>
    <property type="match status" value="1"/>
</dbReference>
<comment type="similarity">
    <text evidence="6">Belongs to the ABC-2 integral membrane protein family.</text>
</comment>
<keyword evidence="2 6" id="KW-0812">Transmembrane</keyword>
<evidence type="ECO:0000256" key="1">
    <source>
        <dbReference type="ARBA" id="ARBA00004141"/>
    </source>
</evidence>
<evidence type="ECO:0000256" key="6">
    <source>
        <dbReference type="RuleBase" id="RU361157"/>
    </source>
</evidence>
<dbReference type="AlphaFoldDB" id="A0A1C3NZU3"/>
<evidence type="ECO:0000259" key="7">
    <source>
        <dbReference type="PROSITE" id="PS51012"/>
    </source>
</evidence>
<dbReference type="Proteomes" id="UP000199013">
    <property type="component" value="Unassembled WGS sequence"/>
</dbReference>
<gene>
    <name evidence="8" type="ORF">FDG2_3517</name>
</gene>